<dbReference type="Proteomes" id="UP000002508">
    <property type="component" value="Chromosome"/>
</dbReference>
<gene>
    <name evidence="4" type="ordered locus">Cagg_1966</name>
</gene>
<dbReference type="PANTHER" id="PTHR43464:SF19">
    <property type="entry name" value="UBIQUINONE BIOSYNTHESIS O-METHYLTRANSFERASE, MITOCHONDRIAL"/>
    <property type="match status" value="1"/>
</dbReference>
<proteinExistence type="predicted"/>
<dbReference type="GO" id="GO:0032259">
    <property type="term" value="P:methylation"/>
    <property type="evidence" value="ECO:0007669"/>
    <property type="project" value="UniProtKB-KW"/>
</dbReference>
<sequence length="264" mass="30331">MHYHRPLRSTDVRDVYHQEYFLQRVDGYDQFACFDGTPQTLFNRACRNLELLNVQPGERFLDLGCGRGEVVIAAGYLGAIAVGCDFSYDAIVLARQKLEAIIQNNHREIQASFLCAVDTDDIFRTNTFDKVLMSEFIEHVSPHESAIILKNIKKWLKPVGRLLVYTSPNRWSRHTHPLMRWYVRWRSGIDIGARPADTLHPGYPKLHLNEQSYLSLYVALWRAGFRCVRVWFDSPAPTGRLSIVKRSLLYNALFGGNLTAMGIK</sequence>
<evidence type="ECO:0000313" key="4">
    <source>
        <dbReference type="EMBL" id="ACL24860.1"/>
    </source>
</evidence>
<dbReference type="HOGENOM" id="CLU_1052502_0_0_0"/>
<dbReference type="eggNOG" id="COG2226">
    <property type="taxonomic scope" value="Bacteria"/>
</dbReference>
<reference evidence="4" key="1">
    <citation type="submission" date="2008-12" db="EMBL/GenBank/DDBJ databases">
        <title>Complete sequence of Chloroflexus aggregans DSM 9485.</title>
        <authorList>
            <consortium name="US DOE Joint Genome Institute"/>
            <person name="Lucas S."/>
            <person name="Copeland A."/>
            <person name="Lapidus A."/>
            <person name="Glavina del Rio T."/>
            <person name="Dalin E."/>
            <person name="Tice H."/>
            <person name="Pitluck S."/>
            <person name="Foster B."/>
            <person name="Larimer F."/>
            <person name="Land M."/>
            <person name="Hauser L."/>
            <person name="Kyrpides N."/>
            <person name="Mikhailova N."/>
            <person name="Bryant D."/>
            <person name="Richardson P."/>
        </authorList>
    </citation>
    <scope>NUCLEOTIDE SEQUENCE</scope>
    <source>
        <strain evidence="4">DSM 9485</strain>
    </source>
</reference>
<dbReference type="EMBL" id="CP001337">
    <property type="protein sequence ID" value="ACL24860.1"/>
    <property type="molecule type" value="Genomic_DNA"/>
</dbReference>
<accession>B8GBP3</accession>
<evidence type="ECO:0000313" key="5">
    <source>
        <dbReference type="Proteomes" id="UP000002508"/>
    </source>
</evidence>
<dbReference type="CDD" id="cd02440">
    <property type="entry name" value="AdoMet_MTases"/>
    <property type="match status" value="1"/>
</dbReference>
<organism evidence="4 5">
    <name type="scientific">Chloroflexus aggregans (strain MD-66 / DSM 9485)</name>
    <dbReference type="NCBI Taxonomy" id="326427"/>
    <lineage>
        <taxon>Bacteria</taxon>
        <taxon>Bacillati</taxon>
        <taxon>Chloroflexota</taxon>
        <taxon>Chloroflexia</taxon>
        <taxon>Chloroflexales</taxon>
        <taxon>Chloroflexineae</taxon>
        <taxon>Chloroflexaceae</taxon>
        <taxon>Chloroflexus</taxon>
    </lineage>
</organism>
<dbReference type="KEGG" id="cag:Cagg_1966"/>
<dbReference type="Pfam" id="PF13489">
    <property type="entry name" value="Methyltransf_23"/>
    <property type="match status" value="1"/>
</dbReference>
<dbReference type="InterPro" id="IPR029063">
    <property type="entry name" value="SAM-dependent_MTases_sf"/>
</dbReference>
<evidence type="ECO:0000256" key="1">
    <source>
        <dbReference type="ARBA" id="ARBA00022603"/>
    </source>
</evidence>
<keyword evidence="1 4" id="KW-0489">Methyltransferase</keyword>
<dbReference type="PANTHER" id="PTHR43464">
    <property type="entry name" value="METHYLTRANSFERASE"/>
    <property type="match status" value="1"/>
</dbReference>
<keyword evidence="2" id="KW-0808">Transferase</keyword>
<dbReference type="RefSeq" id="WP_015940719.1">
    <property type="nucleotide sequence ID" value="NC_011831.1"/>
</dbReference>
<protein>
    <submittedName>
        <fullName evidence="4">Methyltransferase type 11</fullName>
    </submittedName>
</protein>
<dbReference type="Gene3D" id="3.40.50.150">
    <property type="entry name" value="Vaccinia Virus protein VP39"/>
    <property type="match status" value="1"/>
</dbReference>
<evidence type="ECO:0000256" key="3">
    <source>
        <dbReference type="ARBA" id="ARBA00022691"/>
    </source>
</evidence>
<dbReference type="GO" id="GO:0008168">
    <property type="term" value="F:methyltransferase activity"/>
    <property type="evidence" value="ECO:0007669"/>
    <property type="project" value="UniProtKB-KW"/>
</dbReference>
<keyword evidence="5" id="KW-1185">Reference proteome</keyword>
<dbReference type="OrthoDB" id="9804312at2"/>
<dbReference type="STRING" id="326427.Cagg_1966"/>
<name>B8GBP3_CHLAD</name>
<keyword evidence="3" id="KW-0949">S-adenosyl-L-methionine</keyword>
<dbReference type="SUPFAM" id="SSF53335">
    <property type="entry name" value="S-adenosyl-L-methionine-dependent methyltransferases"/>
    <property type="match status" value="1"/>
</dbReference>
<evidence type="ECO:0000256" key="2">
    <source>
        <dbReference type="ARBA" id="ARBA00022679"/>
    </source>
</evidence>
<dbReference type="AlphaFoldDB" id="B8GBP3"/>